<comment type="catalytic activity">
    <reaction evidence="13">
        <text>10-formyltetrahydrofolyl-(gamma-L-Glu)(n) + L-glutamate + ATP = 10-formyltetrahydrofolyl-(gamma-L-Glu)(n+1) + ADP + phosphate + H(+)</text>
        <dbReference type="Rhea" id="RHEA:51904"/>
        <dbReference type="Rhea" id="RHEA-COMP:13088"/>
        <dbReference type="Rhea" id="RHEA-COMP:14300"/>
        <dbReference type="ChEBI" id="CHEBI:15378"/>
        <dbReference type="ChEBI" id="CHEBI:29985"/>
        <dbReference type="ChEBI" id="CHEBI:30616"/>
        <dbReference type="ChEBI" id="CHEBI:43474"/>
        <dbReference type="ChEBI" id="CHEBI:134413"/>
        <dbReference type="ChEBI" id="CHEBI:456216"/>
        <dbReference type="EC" id="6.3.2.17"/>
    </reaction>
</comment>
<dbReference type="PROSITE" id="PS01012">
    <property type="entry name" value="FOLYLPOLYGLU_SYNT_2"/>
    <property type="match status" value="1"/>
</dbReference>
<dbReference type="EMBL" id="PDKT01000001">
    <property type="protein sequence ID" value="PPI88233.1"/>
    <property type="molecule type" value="Genomic_DNA"/>
</dbReference>
<keyword evidence="8 16" id="KW-0547">Nucleotide-binding</keyword>
<keyword evidence="6 16" id="KW-0436">Ligase</keyword>
<dbReference type="GO" id="GO:0046654">
    <property type="term" value="P:tetrahydrofolate biosynthetic process"/>
    <property type="evidence" value="ECO:0007669"/>
    <property type="project" value="UniProtKB-UniPathway"/>
</dbReference>
<evidence type="ECO:0000256" key="15">
    <source>
        <dbReference type="ARBA" id="ARBA00049161"/>
    </source>
</evidence>
<dbReference type="PANTHER" id="PTHR11136">
    <property type="entry name" value="FOLYLPOLYGLUTAMATE SYNTHASE-RELATED"/>
    <property type="match status" value="1"/>
</dbReference>
<dbReference type="Pfam" id="PF02875">
    <property type="entry name" value="Mur_ligase_C"/>
    <property type="match status" value="1"/>
</dbReference>
<dbReference type="Gene3D" id="3.40.1190.10">
    <property type="entry name" value="Mur-like, catalytic domain"/>
    <property type="match status" value="1"/>
</dbReference>
<dbReference type="NCBIfam" id="NF008101">
    <property type="entry name" value="PRK10846.1"/>
    <property type="match status" value="1"/>
</dbReference>
<evidence type="ECO:0000256" key="4">
    <source>
        <dbReference type="ARBA" id="ARBA00008276"/>
    </source>
</evidence>
<dbReference type="UniPathway" id="UPA00077">
    <property type="reaction ID" value="UER00157"/>
</dbReference>
<evidence type="ECO:0000256" key="12">
    <source>
        <dbReference type="ARBA" id="ARBA00047493"/>
    </source>
</evidence>
<dbReference type="GO" id="GO:0005737">
    <property type="term" value="C:cytoplasm"/>
    <property type="evidence" value="ECO:0007669"/>
    <property type="project" value="TreeGrafter"/>
</dbReference>
<dbReference type="PANTHER" id="PTHR11136:SF0">
    <property type="entry name" value="DIHYDROFOLATE SYNTHETASE-RELATED"/>
    <property type="match status" value="1"/>
</dbReference>
<comment type="caution">
    <text evidence="19">The sequence shown here is derived from an EMBL/GenBank/DDBJ whole genome shotgun (WGS) entry which is preliminary data.</text>
</comment>
<evidence type="ECO:0000256" key="6">
    <source>
        <dbReference type="ARBA" id="ARBA00022598"/>
    </source>
</evidence>
<comment type="catalytic activity">
    <reaction evidence="12">
        <text>(6S)-5,6,7,8-tetrahydrofolyl-(gamma-L-Glu)(n) + L-glutamate + ATP = (6S)-5,6,7,8-tetrahydrofolyl-(gamma-L-Glu)(n+1) + ADP + phosphate + H(+)</text>
        <dbReference type="Rhea" id="RHEA:10580"/>
        <dbReference type="Rhea" id="RHEA-COMP:14738"/>
        <dbReference type="Rhea" id="RHEA-COMP:14740"/>
        <dbReference type="ChEBI" id="CHEBI:15378"/>
        <dbReference type="ChEBI" id="CHEBI:29985"/>
        <dbReference type="ChEBI" id="CHEBI:30616"/>
        <dbReference type="ChEBI" id="CHEBI:43474"/>
        <dbReference type="ChEBI" id="CHEBI:141005"/>
        <dbReference type="ChEBI" id="CHEBI:456216"/>
        <dbReference type="EC" id="6.3.2.17"/>
    </reaction>
</comment>
<evidence type="ECO:0000256" key="9">
    <source>
        <dbReference type="ARBA" id="ARBA00022840"/>
    </source>
</evidence>
<comment type="pathway">
    <text evidence="2">Cofactor biosynthesis; tetrahydrofolate biosynthesis; 7,8-dihydrofolate from 2-amino-4-hydroxy-6-hydroxymethyl-7,8-dihydropteridine diphosphate and 4-aminobenzoate: step 2/2.</text>
</comment>
<organism evidence="19 20">
    <name type="scientific">Candidatus Pantoea edessiphila</name>
    <dbReference type="NCBI Taxonomy" id="2044610"/>
    <lineage>
        <taxon>Bacteria</taxon>
        <taxon>Pseudomonadati</taxon>
        <taxon>Pseudomonadota</taxon>
        <taxon>Gammaproteobacteria</taxon>
        <taxon>Enterobacterales</taxon>
        <taxon>Erwiniaceae</taxon>
        <taxon>Pantoea</taxon>
    </lineage>
</organism>
<comment type="function">
    <text evidence="1 16">Functions in two distinct reactions of the de novo folate biosynthetic pathway. Catalyzes the addition of a glutamate residue to dihydropteroate (7,8-dihydropteroate or H2Pte) to form dihydrofolate (7,8-dihydrofolate monoglutamate or H2Pte-Glu). Also catalyzes successive additions of L-glutamate to tetrahydrofolate or 10-formyltetrahydrofolate or 5,10-methylenetetrahydrofolate, leading to folylpolyglutamate derivatives.</text>
</comment>
<dbReference type="GO" id="GO:0005524">
    <property type="term" value="F:ATP binding"/>
    <property type="evidence" value="ECO:0007669"/>
    <property type="project" value="UniProtKB-KW"/>
</dbReference>
<dbReference type="InterPro" id="IPR013221">
    <property type="entry name" value="Mur_ligase_cen"/>
</dbReference>
<dbReference type="Gene3D" id="3.90.190.20">
    <property type="entry name" value="Mur ligase, C-terminal domain"/>
    <property type="match status" value="1"/>
</dbReference>
<dbReference type="RefSeq" id="WP_136130844.1">
    <property type="nucleotide sequence ID" value="NZ_PDKT01000001.1"/>
</dbReference>
<dbReference type="Proteomes" id="UP000296153">
    <property type="component" value="Unassembled WGS sequence"/>
</dbReference>
<dbReference type="PIRSF" id="PIRSF001563">
    <property type="entry name" value="Folylpolyglu_synth"/>
    <property type="match status" value="1"/>
</dbReference>
<evidence type="ECO:0000256" key="8">
    <source>
        <dbReference type="ARBA" id="ARBA00022741"/>
    </source>
</evidence>
<evidence type="ECO:0000256" key="3">
    <source>
        <dbReference type="ARBA" id="ARBA00005150"/>
    </source>
</evidence>
<evidence type="ECO:0000256" key="5">
    <source>
        <dbReference type="ARBA" id="ARBA00019357"/>
    </source>
</evidence>
<evidence type="ECO:0000259" key="17">
    <source>
        <dbReference type="Pfam" id="PF02875"/>
    </source>
</evidence>
<gene>
    <name evidence="19" type="ORF">CRV12_01190</name>
</gene>
<comment type="catalytic activity">
    <reaction evidence="15">
        <text>7,8-dihydropteroate + L-glutamate + ATP = 7,8-dihydrofolate + ADP + phosphate + H(+)</text>
        <dbReference type="Rhea" id="RHEA:23584"/>
        <dbReference type="ChEBI" id="CHEBI:15378"/>
        <dbReference type="ChEBI" id="CHEBI:17839"/>
        <dbReference type="ChEBI" id="CHEBI:29985"/>
        <dbReference type="ChEBI" id="CHEBI:30616"/>
        <dbReference type="ChEBI" id="CHEBI:43474"/>
        <dbReference type="ChEBI" id="CHEBI:57451"/>
        <dbReference type="ChEBI" id="CHEBI:456216"/>
        <dbReference type="EC" id="6.3.2.12"/>
    </reaction>
</comment>
<dbReference type="GO" id="GO:0046656">
    <property type="term" value="P:folic acid biosynthetic process"/>
    <property type="evidence" value="ECO:0007669"/>
    <property type="project" value="UniProtKB-KW"/>
</dbReference>
<dbReference type="InterPro" id="IPR018109">
    <property type="entry name" value="Folylpolyglutamate_synth_CS"/>
</dbReference>
<evidence type="ECO:0000256" key="13">
    <source>
        <dbReference type="ARBA" id="ARBA00047808"/>
    </source>
</evidence>
<dbReference type="GO" id="GO:0046872">
    <property type="term" value="F:metal ion binding"/>
    <property type="evidence" value="ECO:0007669"/>
    <property type="project" value="UniProtKB-KW"/>
</dbReference>
<dbReference type="SUPFAM" id="SSF53623">
    <property type="entry name" value="MurD-like peptide ligases, catalytic domain"/>
    <property type="match status" value="1"/>
</dbReference>
<evidence type="ECO:0000256" key="7">
    <source>
        <dbReference type="ARBA" id="ARBA00022723"/>
    </source>
</evidence>
<dbReference type="GO" id="GO:0008841">
    <property type="term" value="F:dihydrofolate synthase activity"/>
    <property type="evidence" value="ECO:0007669"/>
    <property type="project" value="UniProtKB-EC"/>
</dbReference>
<accession>A0A2P5T0Z7</accession>
<evidence type="ECO:0000256" key="2">
    <source>
        <dbReference type="ARBA" id="ARBA00004799"/>
    </source>
</evidence>
<dbReference type="PROSITE" id="PS01011">
    <property type="entry name" value="FOLYLPOLYGLU_SYNT_1"/>
    <property type="match status" value="1"/>
</dbReference>
<protein>
    <recommendedName>
        <fullName evidence="5 16">Dihydrofolate synthase/folylpolyglutamate synthase</fullName>
    </recommendedName>
</protein>
<reference evidence="19 20" key="1">
    <citation type="journal article" date="2018" name="Genome Biol. Evol.">
        <title>Cladogenesis and Genomic Streamlining in Extracellular Endosymbionts of Tropical Stink Bugs.</title>
        <authorList>
            <person name="Otero-Bravo A."/>
            <person name="Goffredi S."/>
            <person name="Sabree Z.L."/>
        </authorList>
    </citation>
    <scope>NUCLEOTIDE SEQUENCE [LARGE SCALE GENOMIC DNA]</scope>
    <source>
        <strain evidence="19 20">SoEE</strain>
    </source>
</reference>
<comment type="pathway">
    <text evidence="3">Cofactor biosynthesis; tetrahydrofolylpolyglutamate biosynthesis.</text>
</comment>
<keyword evidence="9 16" id="KW-0067">ATP-binding</keyword>
<evidence type="ECO:0000313" key="19">
    <source>
        <dbReference type="EMBL" id="PPI88233.1"/>
    </source>
</evidence>
<dbReference type="InterPro" id="IPR036565">
    <property type="entry name" value="Mur-like_cat_sf"/>
</dbReference>
<dbReference type="SUPFAM" id="SSF53244">
    <property type="entry name" value="MurD-like peptide ligases, peptide-binding domain"/>
    <property type="match status" value="1"/>
</dbReference>
<keyword evidence="7" id="KW-0479">Metal-binding</keyword>
<dbReference type="InterPro" id="IPR004101">
    <property type="entry name" value="Mur_ligase_C"/>
</dbReference>
<comment type="similarity">
    <text evidence="4 16">Belongs to the folylpolyglutamate synthase family.</text>
</comment>
<evidence type="ECO:0000256" key="10">
    <source>
        <dbReference type="ARBA" id="ARBA00022842"/>
    </source>
</evidence>
<dbReference type="AlphaFoldDB" id="A0A2P5T0Z7"/>
<dbReference type="NCBIfam" id="TIGR01499">
    <property type="entry name" value="folC"/>
    <property type="match status" value="1"/>
</dbReference>
<proteinExistence type="inferred from homology"/>
<comment type="catalytic activity">
    <reaction evidence="14">
        <text>(6R)-5,10-methylenetetrahydrofolyl-(gamma-L-Glu)(n) + L-glutamate + ATP = (6R)-5,10-methylenetetrahydrofolyl-(gamma-L-Glu)(n+1) + ADP + phosphate + H(+)</text>
        <dbReference type="Rhea" id="RHEA:51912"/>
        <dbReference type="Rhea" id="RHEA-COMP:13257"/>
        <dbReference type="Rhea" id="RHEA-COMP:13258"/>
        <dbReference type="ChEBI" id="CHEBI:15378"/>
        <dbReference type="ChEBI" id="CHEBI:29985"/>
        <dbReference type="ChEBI" id="CHEBI:30616"/>
        <dbReference type="ChEBI" id="CHEBI:43474"/>
        <dbReference type="ChEBI" id="CHEBI:136572"/>
        <dbReference type="ChEBI" id="CHEBI:456216"/>
        <dbReference type="EC" id="6.3.2.17"/>
    </reaction>
</comment>
<evidence type="ECO:0000313" key="20">
    <source>
        <dbReference type="Proteomes" id="UP000296153"/>
    </source>
</evidence>
<feature type="domain" description="Mur ligase central" evidence="18">
    <location>
        <begin position="50"/>
        <end position="219"/>
    </location>
</feature>
<dbReference type="GO" id="GO:0004326">
    <property type="term" value="F:tetrahydrofolylpolyglutamate synthase activity"/>
    <property type="evidence" value="ECO:0007669"/>
    <property type="project" value="UniProtKB-EC"/>
</dbReference>
<dbReference type="InterPro" id="IPR001645">
    <property type="entry name" value="Folylpolyglutamate_synth"/>
</dbReference>
<evidence type="ECO:0000256" key="14">
    <source>
        <dbReference type="ARBA" id="ARBA00049035"/>
    </source>
</evidence>
<keyword evidence="10" id="KW-0460">Magnesium</keyword>
<evidence type="ECO:0000256" key="1">
    <source>
        <dbReference type="ARBA" id="ARBA00002714"/>
    </source>
</evidence>
<evidence type="ECO:0000256" key="16">
    <source>
        <dbReference type="PIRNR" id="PIRNR001563"/>
    </source>
</evidence>
<dbReference type="Pfam" id="PF08245">
    <property type="entry name" value="Mur_ligase_M"/>
    <property type="match status" value="1"/>
</dbReference>
<evidence type="ECO:0000259" key="18">
    <source>
        <dbReference type="Pfam" id="PF08245"/>
    </source>
</evidence>
<dbReference type="InterPro" id="IPR036615">
    <property type="entry name" value="Mur_ligase_C_dom_sf"/>
</dbReference>
<dbReference type="OrthoDB" id="9809356at2"/>
<sequence length="418" mass="47188">MKKIKNINSLNSWLNYLEYINNSAFLDIDGIKLAAKRLNLLKPKEFVFIVSGTNGKGTTCRIMEILLIKSGYRVGVYSSPHFLNYIERVRIQGNVLTEEQHVNSFKEIYKLCKDIKLTYFEFSTLSALKLFKTSNLDVLILEVGVGGRLDATNIIDADISIITSIAIDHTNLLGSNREKISTEKAGIFRPGKIAIVGEADAPNVISIIAKKNQTKLLEVNKDWNFIQQNNKWSLYDTYGMLNFLPIPHVPLSNAATALVALRAARFKIPKEHIYKNLSEINLPGRFQTICFSPRIILDVAHNPHAANYLSFQLKNLPNKGMVHALIGMLKDKDIEGTLIALSSQIDYWYCVTLDCPRGCKAEHFRLYLKNADIFSNIKDAWQTILLNVKSHDTILVCGSFITVTEIMKLMSINTIFNT</sequence>
<name>A0A2P5T0Z7_9GAMM</name>
<keyword evidence="11" id="KW-0289">Folate biosynthesis</keyword>
<evidence type="ECO:0000256" key="11">
    <source>
        <dbReference type="ARBA" id="ARBA00022909"/>
    </source>
</evidence>
<feature type="domain" description="Mur ligase C-terminal" evidence="17">
    <location>
        <begin position="284"/>
        <end position="400"/>
    </location>
</feature>